<dbReference type="RefSeq" id="YP_008319798.1">
    <property type="nucleotide sequence ID" value="NC_021858.1"/>
</dbReference>
<organism evidence="1 2">
    <name type="scientific">Pandoravirus dulcis</name>
    <dbReference type="NCBI Taxonomy" id="1349409"/>
    <lineage>
        <taxon>Viruses</taxon>
        <taxon>Pandoravirus</taxon>
    </lineage>
</organism>
<name>S4VZ43_9VIRU</name>
<dbReference type="EMBL" id="KC977570">
    <property type="protein sequence ID" value="AGO83129.1"/>
    <property type="molecule type" value="Genomic_DNA"/>
</dbReference>
<sequence length="343" mass="37224">MEASGTGSADDKESPFYATAAIMIATAIEEATDAQKEAALANAALACVAWDESVDVGRLLLLEHERDVDLFRRIVAKAGARLADYDEDRSFEFINDARAISLNVFLDAKYLCRKSAYVYRCDGALWSVGKTDDRRLTDAQASSWLALCARHRLLSLEYDVPRRAERDSAYPNRGSNYEEEHHGHTWLASVARGLASRAGAWTGIEAMRTRTLCLVLLALLDARTEGGPLAVVDLPGGESVDQGAVPSPADRRKGDDALLASMAGALTQAEHVRQLGFAFFVGHAGDGHLDLHSHAGHTRQVLSMVYAGVDRLYATEAFYLQVIAPAEYKAMADNAPLGSAIFH</sequence>
<protein>
    <submittedName>
        <fullName evidence="1">Uncharacterized protein</fullName>
    </submittedName>
</protein>
<dbReference type="GeneID" id="16512555"/>
<evidence type="ECO:0000313" key="1">
    <source>
        <dbReference type="EMBL" id="AGO83129.1"/>
    </source>
</evidence>
<dbReference type="KEGG" id="vg:16512555"/>
<gene>
    <name evidence="1" type="ORF">pdul_cds_898</name>
</gene>
<accession>S4VZ43</accession>
<evidence type="ECO:0000313" key="2">
    <source>
        <dbReference type="Proteomes" id="UP000201566"/>
    </source>
</evidence>
<reference evidence="1 2" key="1">
    <citation type="journal article" date="2013" name="Science">
        <title>Pandoraviruses: amoeba viruses with genomes up to 2.5 Mb reaching that of parasitic eukaryotes.</title>
        <authorList>
            <person name="Philippe N."/>
            <person name="Legendre M."/>
            <person name="Doutre G."/>
            <person name="Coute Y."/>
            <person name="Poirot O."/>
            <person name="Lescot M."/>
            <person name="Arslan D."/>
            <person name="Seltzer V."/>
            <person name="Bertaux L."/>
            <person name="Bruley C."/>
            <person name="Garin J."/>
            <person name="Claverie J.M."/>
            <person name="Abergel C."/>
        </authorList>
    </citation>
    <scope>NUCLEOTIDE SEQUENCE [LARGE SCALE GENOMIC DNA]</scope>
    <source>
        <strain evidence="1">Melbourne</strain>
    </source>
</reference>
<dbReference type="Proteomes" id="UP000201566">
    <property type="component" value="Segment"/>
</dbReference>
<proteinExistence type="predicted"/>